<gene>
    <name evidence="1" type="ORF">S03H2_44759</name>
</gene>
<dbReference type="SUPFAM" id="SSF46785">
    <property type="entry name" value="Winged helix' DNA-binding domain"/>
    <property type="match status" value="1"/>
</dbReference>
<dbReference type="InterPro" id="IPR036390">
    <property type="entry name" value="WH_DNA-bd_sf"/>
</dbReference>
<name>X1IHN3_9ZZZZ</name>
<feature type="non-terminal residue" evidence="1">
    <location>
        <position position="1"/>
    </location>
</feature>
<dbReference type="AlphaFoldDB" id="X1IHN3"/>
<protein>
    <recommendedName>
        <fullName evidence="2">LACTB2 winged helix domain-containing protein</fullName>
    </recommendedName>
</protein>
<accession>X1IHN3</accession>
<dbReference type="Gene3D" id="1.10.10.10">
    <property type="entry name" value="Winged helix-like DNA-binding domain superfamily/Winged helix DNA-binding domain"/>
    <property type="match status" value="1"/>
</dbReference>
<evidence type="ECO:0008006" key="2">
    <source>
        <dbReference type="Google" id="ProtNLM"/>
    </source>
</evidence>
<comment type="caution">
    <text evidence="1">The sequence shown here is derived from an EMBL/GenBank/DDBJ whole genome shotgun (WGS) entry which is preliminary data.</text>
</comment>
<evidence type="ECO:0000313" key="1">
    <source>
        <dbReference type="EMBL" id="GAH65634.1"/>
    </source>
</evidence>
<dbReference type="EMBL" id="BARU01028009">
    <property type="protein sequence ID" value="GAH65634.1"/>
    <property type="molecule type" value="Genomic_DNA"/>
</dbReference>
<proteinExistence type="predicted"/>
<reference evidence="1" key="1">
    <citation type="journal article" date="2014" name="Front. Microbiol.">
        <title>High frequency of phylogenetically diverse reductive dehalogenase-homologous genes in deep subseafloor sedimentary metagenomes.</title>
        <authorList>
            <person name="Kawai M."/>
            <person name="Futagami T."/>
            <person name="Toyoda A."/>
            <person name="Takaki Y."/>
            <person name="Nishi S."/>
            <person name="Hori S."/>
            <person name="Arai W."/>
            <person name="Tsubouchi T."/>
            <person name="Morono Y."/>
            <person name="Uchiyama I."/>
            <person name="Ito T."/>
            <person name="Fujiyama A."/>
            <person name="Inagaki F."/>
            <person name="Takami H."/>
        </authorList>
    </citation>
    <scope>NUCLEOTIDE SEQUENCE</scope>
    <source>
        <strain evidence="1">Expedition CK06-06</strain>
    </source>
</reference>
<organism evidence="1">
    <name type="scientific">marine sediment metagenome</name>
    <dbReference type="NCBI Taxonomy" id="412755"/>
    <lineage>
        <taxon>unclassified sequences</taxon>
        <taxon>metagenomes</taxon>
        <taxon>ecological metagenomes</taxon>
    </lineage>
</organism>
<dbReference type="InterPro" id="IPR036388">
    <property type="entry name" value="WH-like_DNA-bd_sf"/>
</dbReference>
<sequence length="46" mass="5174">HAEIVKKFAEDKSKVSGYLEAMVDRGEISMKKVGKGKVYFLNEKGK</sequence>